<comment type="caution">
    <text evidence="2">The sequence shown here is derived from an EMBL/GenBank/DDBJ whole genome shotgun (WGS) entry which is preliminary data.</text>
</comment>
<keyword evidence="3" id="KW-1185">Reference proteome</keyword>
<reference evidence="2 3" key="1">
    <citation type="submission" date="2018-03" db="EMBL/GenBank/DDBJ databases">
        <title>Genomic Encyclopedia of Archaeal and Bacterial Type Strains, Phase II (KMG-II): from individual species to whole genera.</title>
        <authorList>
            <person name="Goeker M."/>
        </authorList>
    </citation>
    <scope>NUCLEOTIDE SEQUENCE [LARGE SCALE GENOMIC DNA]</scope>
    <source>
        <strain evidence="2 3">DSM 28354</strain>
    </source>
</reference>
<dbReference type="OrthoDB" id="962701at2"/>
<protein>
    <submittedName>
        <fullName evidence="2">Uncharacterized protein</fullName>
    </submittedName>
</protein>
<sequence>MLVELYAAPAAAPQPTESPVSNAVGELPEQEPSLSPDQLLGSFDSREEAITFAKEQLAGNGQSLTDTQLGMFDEHTHIEWLTLTTTQNDAATHTTYYLVTDEGY</sequence>
<accession>A0A2T0TEV0</accession>
<dbReference type="Proteomes" id="UP000238375">
    <property type="component" value="Unassembled WGS sequence"/>
</dbReference>
<gene>
    <name evidence="2" type="ORF">CLV58_103164</name>
</gene>
<organism evidence="2 3">
    <name type="scientific">Spirosoma oryzae</name>
    <dbReference type="NCBI Taxonomy" id="1469603"/>
    <lineage>
        <taxon>Bacteria</taxon>
        <taxon>Pseudomonadati</taxon>
        <taxon>Bacteroidota</taxon>
        <taxon>Cytophagia</taxon>
        <taxon>Cytophagales</taxon>
        <taxon>Cytophagaceae</taxon>
        <taxon>Spirosoma</taxon>
    </lineage>
</organism>
<feature type="region of interest" description="Disordered" evidence="1">
    <location>
        <begin position="1"/>
        <end position="40"/>
    </location>
</feature>
<name>A0A2T0TEV0_9BACT</name>
<evidence type="ECO:0000313" key="2">
    <source>
        <dbReference type="EMBL" id="PRY44195.1"/>
    </source>
</evidence>
<dbReference type="EMBL" id="PVTE01000003">
    <property type="protein sequence ID" value="PRY44195.1"/>
    <property type="molecule type" value="Genomic_DNA"/>
</dbReference>
<dbReference type="AlphaFoldDB" id="A0A2T0TEV0"/>
<dbReference type="RefSeq" id="WP_106136613.1">
    <property type="nucleotide sequence ID" value="NZ_PVTE01000003.1"/>
</dbReference>
<evidence type="ECO:0000313" key="3">
    <source>
        <dbReference type="Proteomes" id="UP000238375"/>
    </source>
</evidence>
<evidence type="ECO:0000256" key="1">
    <source>
        <dbReference type="SAM" id="MobiDB-lite"/>
    </source>
</evidence>
<proteinExistence type="predicted"/>